<sequence length="128" mass="14340">MITTLDSAKKYFDDLKNGCNNLIDCQNLYKSIGAKEDLFILDIRKKDDFAKNFIEGSIHCEWNEVFEFIEEDILPKDKKIIVVCYTGQTAGQVVGILKLLGYDACSLMGGMVNGWLKNSMPIEAACST</sequence>
<proteinExistence type="predicted"/>
<dbReference type="PANTHER" id="PTHR43031">
    <property type="entry name" value="FAD-DEPENDENT OXIDOREDUCTASE"/>
    <property type="match status" value="1"/>
</dbReference>
<dbReference type="SUPFAM" id="SSF52821">
    <property type="entry name" value="Rhodanese/Cell cycle control phosphatase"/>
    <property type="match status" value="1"/>
</dbReference>
<dbReference type="InterPro" id="IPR036873">
    <property type="entry name" value="Rhodanese-like_dom_sf"/>
</dbReference>
<keyword evidence="3" id="KW-1185">Reference proteome</keyword>
<dbReference type="PROSITE" id="PS50206">
    <property type="entry name" value="RHODANESE_3"/>
    <property type="match status" value="1"/>
</dbReference>
<dbReference type="CDD" id="cd00158">
    <property type="entry name" value="RHOD"/>
    <property type="match status" value="1"/>
</dbReference>
<dbReference type="RefSeq" id="WP_209511718.1">
    <property type="nucleotide sequence ID" value="NZ_JAGGKS010000005.1"/>
</dbReference>
<dbReference type="Proteomes" id="UP001519342">
    <property type="component" value="Unassembled WGS sequence"/>
</dbReference>
<evidence type="ECO:0000313" key="2">
    <source>
        <dbReference type="EMBL" id="MBP1925977.1"/>
    </source>
</evidence>
<evidence type="ECO:0000259" key="1">
    <source>
        <dbReference type="PROSITE" id="PS50206"/>
    </source>
</evidence>
<organism evidence="2 3">
    <name type="scientific">Sedimentibacter acidaminivorans</name>
    <dbReference type="NCBI Taxonomy" id="913099"/>
    <lineage>
        <taxon>Bacteria</taxon>
        <taxon>Bacillati</taxon>
        <taxon>Bacillota</taxon>
        <taxon>Tissierellia</taxon>
        <taxon>Sedimentibacter</taxon>
    </lineage>
</organism>
<feature type="domain" description="Rhodanese" evidence="1">
    <location>
        <begin position="34"/>
        <end position="124"/>
    </location>
</feature>
<protein>
    <submittedName>
        <fullName evidence="2">Rhodanese-related sulfurtransferase</fullName>
    </submittedName>
</protein>
<dbReference type="InterPro" id="IPR050229">
    <property type="entry name" value="GlpE_sulfurtransferase"/>
</dbReference>
<dbReference type="InterPro" id="IPR001763">
    <property type="entry name" value="Rhodanese-like_dom"/>
</dbReference>
<reference evidence="2 3" key="1">
    <citation type="submission" date="2021-03" db="EMBL/GenBank/DDBJ databases">
        <title>Genomic Encyclopedia of Type Strains, Phase IV (KMG-IV): sequencing the most valuable type-strain genomes for metagenomic binning, comparative biology and taxonomic classification.</title>
        <authorList>
            <person name="Goeker M."/>
        </authorList>
    </citation>
    <scope>NUCLEOTIDE SEQUENCE [LARGE SCALE GENOMIC DNA]</scope>
    <source>
        <strain evidence="2 3">DSM 24004</strain>
    </source>
</reference>
<dbReference type="EMBL" id="JAGGKS010000005">
    <property type="protein sequence ID" value="MBP1925977.1"/>
    <property type="molecule type" value="Genomic_DNA"/>
</dbReference>
<evidence type="ECO:0000313" key="3">
    <source>
        <dbReference type="Proteomes" id="UP001519342"/>
    </source>
</evidence>
<name>A0ABS4GEN5_9FIRM</name>
<dbReference type="PANTHER" id="PTHR43031:SF1">
    <property type="entry name" value="PYRIDINE NUCLEOTIDE-DISULPHIDE OXIDOREDUCTASE"/>
    <property type="match status" value="1"/>
</dbReference>
<dbReference type="SMART" id="SM00450">
    <property type="entry name" value="RHOD"/>
    <property type="match status" value="1"/>
</dbReference>
<dbReference type="Pfam" id="PF00581">
    <property type="entry name" value="Rhodanese"/>
    <property type="match status" value="1"/>
</dbReference>
<accession>A0ABS4GEN5</accession>
<dbReference type="Gene3D" id="3.40.250.10">
    <property type="entry name" value="Rhodanese-like domain"/>
    <property type="match status" value="1"/>
</dbReference>
<gene>
    <name evidence="2" type="ORF">J2Z76_001841</name>
</gene>
<comment type="caution">
    <text evidence="2">The sequence shown here is derived from an EMBL/GenBank/DDBJ whole genome shotgun (WGS) entry which is preliminary data.</text>
</comment>